<dbReference type="InterPro" id="IPR038937">
    <property type="entry name" value="RopGEF"/>
</dbReference>
<dbReference type="PANTHER" id="PTHR33101">
    <property type="entry name" value="ROP GUANINE NUCLEOTIDE EXCHANGE FACTOR 1"/>
    <property type="match status" value="1"/>
</dbReference>
<dbReference type="InterPro" id="IPR005512">
    <property type="entry name" value="PRONE_dom"/>
</dbReference>
<sequence>MDSISNSDENYELGYQPSPSSVDQSLFTETTSYSTMSGDSFAYCRTNSEASAFSEHTDDNSYSDVASPHCWQGLKSPARAALSRLGMRQHKHGMDEEIMDLELELMKERFSKLLLGEDMSGSGKGVMTSRPRSDIYINLPALRKLDAMLLGILDSFQETEFWYAEQGSMSGNSTRSGSFRRIVQPQSQRKDEKWWLPVPCVSPDGLSEKCKKHLRQKRDCAYQIHKAAMAINSGILAEMQIPESYMASLPKSGKASVGDTIYRYMYNAEKFSPDHQLDSLNISSEHEALELADKVEASMYTWRRKMCMAHSKSSWDMVKDLMSDIDRNDKNHILAERAETLLFCLKQRYPELSQTTLDTSKIQYNKASFPPKLQDVGQAVLESYSRVLEGLAFNIVAWIEDLLFVDKTMKNQE</sequence>
<keyword evidence="1 2" id="KW-0344">Guanine-nucleotide releasing factor</keyword>
<dbReference type="EMBL" id="JABTTQ020000002">
    <property type="protein sequence ID" value="KAK6162339.1"/>
    <property type="molecule type" value="Genomic_DNA"/>
</dbReference>
<dbReference type="Pfam" id="PF03759">
    <property type="entry name" value="PRONE"/>
    <property type="match status" value="1"/>
</dbReference>
<proteinExistence type="predicted"/>
<dbReference type="Proteomes" id="UP001318860">
    <property type="component" value="Unassembled WGS sequence"/>
</dbReference>
<comment type="caution">
    <text evidence="5">The sequence shown here is derived from an EMBL/GenBank/DDBJ whole genome shotgun (WGS) entry which is preliminary data.</text>
</comment>
<evidence type="ECO:0000259" key="4">
    <source>
        <dbReference type="PROSITE" id="PS51334"/>
    </source>
</evidence>
<feature type="domain" description="PRONE" evidence="4">
    <location>
        <begin position="1"/>
        <end position="413"/>
    </location>
</feature>
<feature type="region of interest" description="Disordered" evidence="3">
    <location>
        <begin position="1"/>
        <end position="24"/>
    </location>
</feature>
<organism evidence="5 6">
    <name type="scientific">Rehmannia glutinosa</name>
    <name type="common">Chinese foxglove</name>
    <dbReference type="NCBI Taxonomy" id="99300"/>
    <lineage>
        <taxon>Eukaryota</taxon>
        <taxon>Viridiplantae</taxon>
        <taxon>Streptophyta</taxon>
        <taxon>Embryophyta</taxon>
        <taxon>Tracheophyta</taxon>
        <taxon>Spermatophyta</taxon>
        <taxon>Magnoliopsida</taxon>
        <taxon>eudicotyledons</taxon>
        <taxon>Gunneridae</taxon>
        <taxon>Pentapetalae</taxon>
        <taxon>asterids</taxon>
        <taxon>lamiids</taxon>
        <taxon>Lamiales</taxon>
        <taxon>Orobanchaceae</taxon>
        <taxon>Rehmannieae</taxon>
        <taxon>Rehmannia</taxon>
    </lineage>
</organism>
<evidence type="ECO:0000256" key="2">
    <source>
        <dbReference type="PROSITE-ProRule" id="PRU00663"/>
    </source>
</evidence>
<keyword evidence="6" id="KW-1185">Reference proteome</keyword>
<reference evidence="5 6" key="1">
    <citation type="journal article" date="2021" name="Comput. Struct. Biotechnol. J.">
        <title>De novo genome assembly of the potent medicinal plant Rehmannia glutinosa using nanopore technology.</title>
        <authorList>
            <person name="Ma L."/>
            <person name="Dong C."/>
            <person name="Song C."/>
            <person name="Wang X."/>
            <person name="Zheng X."/>
            <person name="Niu Y."/>
            <person name="Chen S."/>
            <person name="Feng W."/>
        </authorList>
    </citation>
    <scope>NUCLEOTIDE SEQUENCE [LARGE SCALE GENOMIC DNA]</scope>
    <source>
        <strain evidence="5">DH-2019</strain>
    </source>
</reference>
<accession>A0ABR0XT87</accession>
<evidence type="ECO:0000256" key="3">
    <source>
        <dbReference type="SAM" id="MobiDB-lite"/>
    </source>
</evidence>
<evidence type="ECO:0000313" key="5">
    <source>
        <dbReference type="EMBL" id="KAK6162339.1"/>
    </source>
</evidence>
<dbReference type="PANTHER" id="PTHR33101:SF47">
    <property type="entry name" value="ROP GUANINE NUCLEOTIDE EXCHANGE FACTOR 2-RELATED"/>
    <property type="match status" value="1"/>
</dbReference>
<name>A0ABR0XT87_REHGL</name>
<dbReference type="Gene3D" id="1.20.58.2010">
    <property type="entry name" value="PRONE domain, subdomain 1"/>
    <property type="match status" value="3"/>
</dbReference>
<gene>
    <name evidence="5" type="ORF">DH2020_002180</name>
</gene>
<evidence type="ECO:0000256" key="1">
    <source>
        <dbReference type="ARBA" id="ARBA00022658"/>
    </source>
</evidence>
<protein>
    <recommendedName>
        <fullName evidence="4">PRONE domain-containing protein</fullName>
    </recommendedName>
</protein>
<evidence type="ECO:0000313" key="6">
    <source>
        <dbReference type="Proteomes" id="UP001318860"/>
    </source>
</evidence>
<dbReference type="PROSITE" id="PS51334">
    <property type="entry name" value="PRONE"/>
    <property type="match status" value="1"/>
</dbReference>